<evidence type="ECO:0000313" key="2">
    <source>
        <dbReference type="EMBL" id="WVZ66522.1"/>
    </source>
</evidence>
<protein>
    <submittedName>
        <fullName evidence="2">Uncharacterized protein</fullName>
    </submittedName>
</protein>
<proteinExistence type="predicted"/>
<name>A0AAQ3WLT1_PASNO</name>
<evidence type="ECO:0000256" key="1">
    <source>
        <dbReference type="SAM" id="MobiDB-lite"/>
    </source>
</evidence>
<feature type="compositionally biased region" description="Basic and acidic residues" evidence="1">
    <location>
        <begin position="94"/>
        <end position="115"/>
    </location>
</feature>
<sequence length="146" mass="16121">MANTLFDRNSFCNFSMWYRASWDGDRVRSPGAAGLLDPLQERRAPDVADERADHDAEEERREPLEPVASPAPPSPHHRGQDAENLAQAGLVPGLRERREPVAAEHQRERNHRELLGRCLSPPTQPEPSSSAAAAAGENDEGARARN</sequence>
<accession>A0AAQ3WLT1</accession>
<evidence type="ECO:0000313" key="3">
    <source>
        <dbReference type="Proteomes" id="UP001341281"/>
    </source>
</evidence>
<organism evidence="2 3">
    <name type="scientific">Paspalum notatum var. saurae</name>
    <dbReference type="NCBI Taxonomy" id="547442"/>
    <lineage>
        <taxon>Eukaryota</taxon>
        <taxon>Viridiplantae</taxon>
        <taxon>Streptophyta</taxon>
        <taxon>Embryophyta</taxon>
        <taxon>Tracheophyta</taxon>
        <taxon>Spermatophyta</taxon>
        <taxon>Magnoliopsida</taxon>
        <taxon>Liliopsida</taxon>
        <taxon>Poales</taxon>
        <taxon>Poaceae</taxon>
        <taxon>PACMAD clade</taxon>
        <taxon>Panicoideae</taxon>
        <taxon>Andropogonodae</taxon>
        <taxon>Paspaleae</taxon>
        <taxon>Paspalinae</taxon>
        <taxon>Paspalum</taxon>
    </lineage>
</organism>
<dbReference type="EMBL" id="CP144747">
    <property type="protein sequence ID" value="WVZ66522.1"/>
    <property type="molecule type" value="Genomic_DNA"/>
</dbReference>
<keyword evidence="3" id="KW-1185">Reference proteome</keyword>
<gene>
    <name evidence="2" type="ORF">U9M48_015728</name>
</gene>
<dbReference type="AlphaFoldDB" id="A0AAQ3WLT1"/>
<dbReference type="Proteomes" id="UP001341281">
    <property type="component" value="Chromosome 03"/>
</dbReference>
<feature type="compositionally biased region" description="Basic and acidic residues" evidence="1">
    <location>
        <begin position="39"/>
        <end position="64"/>
    </location>
</feature>
<reference evidence="2 3" key="1">
    <citation type="submission" date="2024-02" db="EMBL/GenBank/DDBJ databases">
        <title>High-quality chromosome-scale genome assembly of Pensacola bahiagrass (Paspalum notatum Flugge var. saurae).</title>
        <authorList>
            <person name="Vega J.M."/>
            <person name="Podio M."/>
            <person name="Orjuela J."/>
            <person name="Siena L.A."/>
            <person name="Pessino S.C."/>
            <person name="Combes M.C."/>
            <person name="Mariac C."/>
            <person name="Albertini E."/>
            <person name="Pupilli F."/>
            <person name="Ortiz J.P.A."/>
            <person name="Leblanc O."/>
        </authorList>
    </citation>
    <scope>NUCLEOTIDE SEQUENCE [LARGE SCALE GENOMIC DNA]</scope>
    <source>
        <strain evidence="2">R1</strain>
        <tissue evidence="2">Leaf</tissue>
    </source>
</reference>
<feature type="region of interest" description="Disordered" evidence="1">
    <location>
        <begin position="28"/>
        <end position="146"/>
    </location>
</feature>